<dbReference type="EMBL" id="BTRK01000004">
    <property type="protein sequence ID" value="GMR45439.1"/>
    <property type="molecule type" value="Genomic_DNA"/>
</dbReference>
<gene>
    <name evidence="7" type="ORF">PMAYCL1PPCAC_15634</name>
</gene>
<keyword evidence="3 6" id="KW-0812">Transmembrane</keyword>
<dbReference type="AlphaFoldDB" id="A0AAN5CJC9"/>
<keyword evidence="5 6" id="KW-0472">Membrane</keyword>
<reference evidence="8" key="1">
    <citation type="submission" date="2022-10" db="EMBL/GenBank/DDBJ databases">
        <title>Genome assembly of Pristionchus species.</title>
        <authorList>
            <person name="Yoshida K."/>
            <person name="Sommer R.J."/>
        </authorList>
    </citation>
    <scope>NUCLEOTIDE SEQUENCE [LARGE SCALE GENOMIC DNA]</scope>
    <source>
        <strain evidence="8">RS5460</strain>
    </source>
</reference>
<comment type="subcellular location">
    <subcellularLocation>
        <location evidence="1">Membrane</location>
        <topology evidence="1">Single-pass membrane protein</topology>
    </subcellularLocation>
</comment>
<evidence type="ECO:0000256" key="3">
    <source>
        <dbReference type="ARBA" id="ARBA00022692"/>
    </source>
</evidence>
<dbReference type="PANTHER" id="PTHR13674:SF5">
    <property type="entry name" value="UPF0389 PROTEIN CG9231"/>
    <property type="match status" value="1"/>
</dbReference>
<proteinExistence type="inferred from homology"/>
<evidence type="ECO:0000256" key="5">
    <source>
        <dbReference type="ARBA" id="ARBA00023136"/>
    </source>
</evidence>
<evidence type="ECO:0000256" key="1">
    <source>
        <dbReference type="ARBA" id="ARBA00004167"/>
    </source>
</evidence>
<dbReference type="Proteomes" id="UP001328107">
    <property type="component" value="Unassembled WGS sequence"/>
</dbReference>
<evidence type="ECO:0000313" key="8">
    <source>
        <dbReference type="Proteomes" id="UP001328107"/>
    </source>
</evidence>
<dbReference type="InterPro" id="IPR009432">
    <property type="entry name" value="DUF1075"/>
</dbReference>
<evidence type="ECO:0000313" key="7">
    <source>
        <dbReference type="EMBL" id="GMR45439.1"/>
    </source>
</evidence>
<dbReference type="GO" id="GO:0016020">
    <property type="term" value="C:membrane"/>
    <property type="evidence" value="ECO:0007669"/>
    <property type="project" value="UniProtKB-SubCell"/>
</dbReference>
<dbReference type="Pfam" id="PF06388">
    <property type="entry name" value="DUF1075"/>
    <property type="match status" value="1"/>
</dbReference>
<sequence>MFSASNSPNARSATLQLHRHSCDQERGSCGVQQANVCDHKFEKERFDHRFQSAGEHGQVPSKWQKRFLIWTKLYKNQSEIPESVDHNIINRMNDRLRVLFIAYGCIGCFLIAFSFKRINSVRVNRDREAGIVVKSI</sequence>
<name>A0AAN5CJC9_9BILA</name>
<keyword evidence="8" id="KW-1185">Reference proteome</keyword>
<protein>
    <submittedName>
        <fullName evidence="7">Uncharacterized protein</fullName>
    </submittedName>
</protein>
<comment type="caution">
    <text evidence="7">The sequence shown here is derived from an EMBL/GenBank/DDBJ whole genome shotgun (WGS) entry which is preliminary data.</text>
</comment>
<accession>A0AAN5CJC9</accession>
<dbReference type="PANTHER" id="PTHR13674">
    <property type="entry name" value="GROWTH AND TRANSFORMATION-DEPENDENT PROTEIN"/>
    <property type="match status" value="1"/>
</dbReference>
<comment type="similarity">
    <text evidence="2">Belongs to the UPF0389 family.</text>
</comment>
<feature type="transmembrane region" description="Helical" evidence="6">
    <location>
        <begin position="96"/>
        <end position="115"/>
    </location>
</feature>
<evidence type="ECO:0000256" key="2">
    <source>
        <dbReference type="ARBA" id="ARBA00007363"/>
    </source>
</evidence>
<organism evidence="7 8">
    <name type="scientific">Pristionchus mayeri</name>
    <dbReference type="NCBI Taxonomy" id="1317129"/>
    <lineage>
        <taxon>Eukaryota</taxon>
        <taxon>Metazoa</taxon>
        <taxon>Ecdysozoa</taxon>
        <taxon>Nematoda</taxon>
        <taxon>Chromadorea</taxon>
        <taxon>Rhabditida</taxon>
        <taxon>Rhabditina</taxon>
        <taxon>Diplogasteromorpha</taxon>
        <taxon>Diplogasteroidea</taxon>
        <taxon>Neodiplogasteridae</taxon>
        <taxon>Pristionchus</taxon>
    </lineage>
</organism>
<keyword evidence="4 6" id="KW-1133">Transmembrane helix</keyword>
<evidence type="ECO:0000256" key="4">
    <source>
        <dbReference type="ARBA" id="ARBA00022989"/>
    </source>
</evidence>
<evidence type="ECO:0000256" key="6">
    <source>
        <dbReference type="SAM" id="Phobius"/>
    </source>
</evidence>